<dbReference type="Pfam" id="PF18318">
    <property type="entry name" value="Gln-synt_C-ter"/>
    <property type="match status" value="1"/>
</dbReference>
<dbReference type="EMBL" id="JASDDK010000002">
    <property type="protein sequence ID" value="MDN3492713.1"/>
    <property type="molecule type" value="Genomic_DNA"/>
</dbReference>
<dbReference type="InterPro" id="IPR027303">
    <property type="entry name" value="Gln_synth_gly_rich_site"/>
</dbReference>
<evidence type="ECO:0000256" key="1">
    <source>
        <dbReference type="PROSITE-ProRule" id="PRU01330"/>
    </source>
</evidence>
<reference evidence="5 6" key="1">
    <citation type="journal article" date="2023" name="Int. J. Syst. Evol. Microbiol.">
        <title>Winogradskyella bathintestinalis sp. nov., isolated from the intestine of the deep-sea loosejaw dragonfish, Malacosteus niger.</title>
        <authorList>
            <person name="Uniacke-Lowe S."/>
            <person name="Johnson C.N."/>
            <person name="Stanton C."/>
            <person name="Hill C."/>
            <person name="Ross P."/>
        </authorList>
    </citation>
    <scope>NUCLEOTIDE SEQUENCE [LARGE SCALE GENOMIC DNA]</scope>
    <source>
        <strain evidence="5 6">APC 3343</strain>
    </source>
</reference>
<dbReference type="InterPro" id="IPR052725">
    <property type="entry name" value="GS_Type-3"/>
</dbReference>
<comment type="caution">
    <text evidence="5">The sequence shown here is derived from an EMBL/GenBank/DDBJ whole genome shotgun (WGS) entry which is preliminary data.</text>
</comment>
<feature type="domain" description="GS catalytic" evidence="4">
    <location>
        <begin position="178"/>
        <end position="615"/>
    </location>
</feature>
<evidence type="ECO:0000313" key="6">
    <source>
        <dbReference type="Proteomes" id="UP001231197"/>
    </source>
</evidence>
<dbReference type="InterPro" id="IPR014746">
    <property type="entry name" value="Gln_synth/guanido_kin_cat_dom"/>
</dbReference>
<dbReference type="PANTHER" id="PTHR42974:SF1">
    <property type="entry name" value="TYPE-3 GLUTAMINE SYNTHETASE"/>
    <property type="match status" value="1"/>
</dbReference>
<evidence type="ECO:0000259" key="3">
    <source>
        <dbReference type="PROSITE" id="PS51986"/>
    </source>
</evidence>
<dbReference type="RefSeq" id="WP_290206394.1">
    <property type="nucleotide sequence ID" value="NZ_JASDDK010000002.1"/>
</dbReference>
<feature type="domain" description="GS beta-grasp" evidence="3">
    <location>
        <begin position="84"/>
        <end position="173"/>
    </location>
</feature>
<dbReference type="SMART" id="SM01230">
    <property type="entry name" value="Gln-synt_C"/>
    <property type="match status" value="1"/>
</dbReference>
<dbReference type="Gene3D" id="3.30.590.10">
    <property type="entry name" value="Glutamine synthetase/guanido kinase, catalytic domain"/>
    <property type="match status" value="1"/>
</dbReference>
<dbReference type="Gene3D" id="1.20.120.1560">
    <property type="match status" value="1"/>
</dbReference>
<dbReference type="SUPFAM" id="SSF55931">
    <property type="entry name" value="Glutamine synthetase/guanido kinase"/>
    <property type="match status" value="1"/>
</dbReference>
<dbReference type="PROSITE" id="PS51986">
    <property type="entry name" value="GS_BETA_GRASP"/>
    <property type="match status" value="1"/>
</dbReference>
<proteinExistence type="inferred from homology"/>
<evidence type="ECO:0000313" key="5">
    <source>
        <dbReference type="EMBL" id="MDN3492713.1"/>
    </source>
</evidence>
<dbReference type="InterPro" id="IPR022147">
    <property type="entry name" value="GSIII_N"/>
</dbReference>
<dbReference type="InterPro" id="IPR008146">
    <property type="entry name" value="Gln_synth_cat_dom"/>
</dbReference>
<sequence>MSTLRFHAVKASLKRRPKKIKEEKRRSEVFGQNVFNETAMRQYLTKTALTGILEAVQKGTKINRLIADHISTGMKEWAISKGATHYTHWFQPLTGATAEKHDAFFETIGDGLAIEKFGGDQLVQQEPDASSFPNGGIRNTFEARGYTAWDPTSPAFIYGTTLCIPTVFVSYTGEALDNKTPLLRALQVVDSAAVAVCKYFDKNVKKVNASLGWEQEYFLIDNDLAASRPDIVLTGRTLLGHSPAKGQQLDDHYFGTIPNRAMAYMRDLENECMLLGIPVKTRHNEVAPNQFELAPIYEEANLAVDHNSLLMDIMQKIAKRHNFTVMMHEKPFAGVNGSGKHNNWSLSTNTGVNLLSPGTTPMSNLQFLTFFINTIKAVQIHEELLRAAIASASNDHRLGANEAPPAIISVFIGQQLTKVLNELETVTKGKLSPKEKTDLKLNVVGKIPEVILDNTDRNRTSPFAFTGNKFEFRAVGSTANCANPMTVLNTIVANQLIEFKKEVDALIDEKAMKKDDAIFNVLREYIKTSKAILFEGNGYSDEWEKEAKKRGLSNNKTTPEALKIKIAPSSIELFDKLGVMNKVESEARYEIEMEEYILHIQIESRVLGDIARNHVVPTAVRYQNILIENVTGLKSIFGDKFKDLAKEQLSLIEQISQHIEAINSLVTKMTDVRKTLNKKTEIEVKATGYCNKVKPLFEDIRYHCDKLELMIDDELWPLTKYRELLFTK</sequence>
<dbReference type="InterPro" id="IPR008147">
    <property type="entry name" value="Gln_synt_N"/>
</dbReference>
<evidence type="ECO:0000256" key="2">
    <source>
        <dbReference type="RuleBase" id="RU000384"/>
    </source>
</evidence>
<evidence type="ECO:0000259" key="4">
    <source>
        <dbReference type="PROSITE" id="PS51987"/>
    </source>
</evidence>
<keyword evidence="6" id="KW-1185">Reference proteome</keyword>
<dbReference type="PROSITE" id="PS51987">
    <property type="entry name" value="GS_CATALYTIC"/>
    <property type="match status" value="1"/>
</dbReference>
<dbReference type="PROSITE" id="PS00181">
    <property type="entry name" value="GLNA_ATP"/>
    <property type="match status" value="1"/>
</dbReference>
<gene>
    <name evidence="5" type="ORF">QMA06_08265</name>
</gene>
<dbReference type="Pfam" id="PF12437">
    <property type="entry name" value="GSIII_N"/>
    <property type="match status" value="1"/>
</dbReference>
<dbReference type="PANTHER" id="PTHR42974">
    <property type="entry name" value="GLUTAMINE SYNTHETASE"/>
    <property type="match status" value="1"/>
</dbReference>
<dbReference type="Pfam" id="PF00120">
    <property type="entry name" value="Gln-synt_C"/>
    <property type="match status" value="1"/>
</dbReference>
<organism evidence="5 6">
    <name type="scientific">Winogradskyella bathintestinalis</name>
    <dbReference type="NCBI Taxonomy" id="3035208"/>
    <lineage>
        <taxon>Bacteria</taxon>
        <taxon>Pseudomonadati</taxon>
        <taxon>Bacteroidota</taxon>
        <taxon>Flavobacteriia</taxon>
        <taxon>Flavobacteriales</taxon>
        <taxon>Flavobacteriaceae</taxon>
        <taxon>Winogradskyella</taxon>
    </lineage>
</organism>
<dbReference type="Proteomes" id="UP001231197">
    <property type="component" value="Unassembled WGS sequence"/>
</dbReference>
<protein>
    <submittedName>
        <fullName evidence="5">Glutamine synthetase III</fullName>
    </submittedName>
</protein>
<dbReference type="InterPro" id="IPR040577">
    <property type="entry name" value="Gln-synt_C"/>
</dbReference>
<name>A0ABT7ZVG6_9FLAO</name>
<accession>A0ABT7ZVG6</accession>
<comment type="similarity">
    <text evidence="1 2">Belongs to the glutamine synthetase family.</text>
</comment>